<gene>
    <name evidence="1" type="ORF">SAMN02745136_05068</name>
</gene>
<protein>
    <submittedName>
        <fullName evidence="1">Flavodoxin</fullName>
    </submittedName>
</protein>
<accession>A0A1M7BC69</accession>
<dbReference type="OrthoDB" id="9801479at2"/>
<dbReference type="InterPro" id="IPR029039">
    <property type="entry name" value="Flavoprotein-like_sf"/>
</dbReference>
<dbReference type="STRING" id="1121322.SAMN02745136_05068"/>
<evidence type="ECO:0000313" key="1">
    <source>
        <dbReference type="EMBL" id="SHL52239.1"/>
    </source>
</evidence>
<dbReference type="Gene3D" id="3.40.50.360">
    <property type="match status" value="1"/>
</dbReference>
<dbReference type="Proteomes" id="UP000184386">
    <property type="component" value="Unassembled WGS sequence"/>
</dbReference>
<proteinExistence type="predicted"/>
<organism evidence="1 2">
    <name type="scientific">Anaerocolumna jejuensis DSM 15929</name>
    <dbReference type="NCBI Taxonomy" id="1121322"/>
    <lineage>
        <taxon>Bacteria</taxon>
        <taxon>Bacillati</taxon>
        <taxon>Bacillota</taxon>
        <taxon>Clostridia</taxon>
        <taxon>Lachnospirales</taxon>
        <taxon>Lachnospiraceae</taxon>
        <taxon>Anaerocolumna</taxon>
    </lineage>
</organism>
<dbReference type="AlphaFoldDB" id="A0A1M7BC69"/>
<keyword evidence="2" id="KW-1185">Reference proteome</keyword>
<name>A0A1M7BC69_9FIRM</name>
<reference evidence="1 2" key="1">
    <citation type="submission" date="2016-11" db="EMBL/GenBank/DDBJ databases">
        <authorList>
            <person name="Jaros S."/>
            <person name="Januszkiewicz K."/>
            <person name="Wedrychowicz H."/>
        </authorList>
    </citation>
    <scope>NUCLEOTIDE SEQUENCE [LARGE SCALE GENOMIC DNA]</scope>
    <source>
        <strain evidence="1 2">DSM 15929</strain>
    </source>
</reference>
<evidence type="ECO:0000313" key="2">
    <source>
        <dbReference type="Proteomes" id="UP000184386"/>
    </source>
</evidence>
<dbReference type="SUPFAM" id="SSF52218">
    <property type="entry name" value="Flavoproteins"/>
    <property type="match status" value="1"/>
</dbReference>
<dbReference type="EMBL" id="FRAC01000036">
    <property type="protein sequence ID" value="SHL52239.1"/>
    <property type="molecule type" value="Genomic_DNA"/>
</dbReference>
<sequence>MKVAVRYQSKGGNTKSVAEAIAGKVGVKAEPITVPLNEPVDFLFIGGGVYAHGLDDSLKGVLKNLDAATVKAVAAFSTAGAMDGAIRIASIVKEKGIPVHGETLPMKLGVRNHGYFVHKGFIELTEKQLAAVNDFVKKVIG</sequence>
<dbReference type="RefSeq" id="WP_073279985.1">
    <property type="nucleotide sequence ID" value="NZ_FRAC01000036.1"/>
</dbReference>